<dbReference type="EnsemblPlants" id="AES59749">
    <property type="protein sequence ID" value="AES59749"/>
    <property type="gene ID" value="MTR_1g025360"/>
</dbReference>
<organism evidence="1 3">
    <name type="scientific">Medicago truncatula</name>
    <name type="common">Barrel medic</name>
    <name type="synonym">Medicago tribuloides</name>
    <dbReference type="NCBI Taxonomy" id="3880"/>
    <lineage>
        <taxon>Eukaryota</taxon>
        <taxon>Viridiplantae</taxon>
        <taxon>Streptophyta</taxon>
        <taxon>Embryophyta</taxon>
        <taxon>Tracheophyta</taxon>
        <taxon>Spermatophyta</taxon>
        <taxon>Magnoliopsida</taxon>
        <taxon>eudicotyledons</taxon>
        <taxon>Gunneridae</taxon>
        <taxon>Pentapetalae</taxon>
        <taxon>rosids</taxon>
        <taxon>fabids</taxon>
        <taxon>Fabales</taxon>
        <taxon>Fabaceae</taxon>
        <taxon>Papilionoideae</taxon>
        <taxon>50 kb inversion clade</taxon>
        <taxon>NPAAA clade</taxon>
        <taxon>Hologalegina</taxon>
        <taxon>IRL clade</taxon>
        <taxon>Trifolieae</taxon>
        <taxon>Medicago</taxon>
    </lineage>
</organism>
<protein>
    <submittedName>
        <fullName evidence="1 2">Uncharacterized protein</fullName>
    </submittedName>
</protein>
<accession>G7I7P7</accession>
<proteinExistence type="predicted"/>
<evidence type="ECO:0000313" key="2">
    <source>
        <dbReference type="EnsemblPlants" id="AES59749"/>
    </source>
</evidence>
<evidence type="ECO:0000313" key="1">
    <source>
        <dbReference type="EMBL" id="AES59749.1"/>
    </source>
</evidence>
<dbReference type="AlphaFoldDB" id="G7I7P7"/>
<reference evidence="2" key="3">
    <citation type="submission" date="2015-04" db="UniProtKB">
        <authorList>
            <consortium name="EnsemblPlants"/>
        </authorList>
    </citation>
    <scope>IDENTIFICATION</scope>
    <source>
        <strain evidence="2">cv. Jemalong A17</strain>
    </source>
</reference>
<reference evidence="1 3" key="1">
    <citation type="journal article" date="2011" name="Nature">
        <title>The Medicago genome provides insight into the evolution of rhizobial symbioses.</title>
        <authorList>
            <person name="Young N.D."/>
            <person name="Debelle F."/>
            <person name="Oldroyd G.E."/>
            <person name="Geurts R."/>
            <person name="Cannon S.B."/>
            <person name="Udvardi M.K."/>
            <person name="Benedito V.A."/>
            <person name="Mayer K.F."/>
            <person name="Gouzy J."/>
            <person name="Schoof H."/>
            <person name="Van de Peer Y."/>
            <person name="Proost S."/>
            <person name="Cook D.R."/>
            <person name="Meyers B.C."/>
            <person name="Spannagl M."/>
            <person name="Cheung F."/>
            <person name="De Mita S."/>
            <person name="Krishnakumar V."/>
            <person name="Gundlach H."/>
            <person name="Zhou S."/>
            <person name="Mudge J."/>
            <person name="Bharti A.K."/>
            <person name="Murray J.D."/>
            <person name="Naoumkina M.A."/>
            <person name="Rosen B."/>
            <person name="Silverstein K.A."/>
            <person name="Tang H."/>
            <person name="Rombauts S."/>
            <person name="Zhao P.X."/>
            <person name="Zhou P."/>
            <person name="Barbe V."/>
            <person name="Bardou P."/>
            <person name="Bechner M."/>
            <person name="Bellec A."/>
            <person name="Berger A."/>
            <person name="Berges H."/>
            <person name="Bidwell S."/>
            <person name="Bisseling T."/>
            <person name="Choisne N."/>
            <person name="Couloux A."/>
            <person name="Denny R."/>
            <person name="Deshpande S."/>
            <person name="Dai X."/>
            <person name="Doyle J.J."/>
            <person name="Dudez A.M."/>
            <person name="Farmer A.D."/>
            <person name="Fouteau S."/>
            <person name="Franken C."/>
            <person name="Gibelin C."/>
            <person name="Gish J."/>
            <person name="Goldstein S."/>
            <person name="Gonzalez A.J."/>
            <person name="Green P.J."/>
            <person name="Hallab A."/>
            <person name="Hartog M."/>
            <person name="Hua A."/>
            <person name="Humphray S.J."/>
            <person name="Jeong D.H."/>
            <person name="Jing Y."/>
            <person name="Jocker A."/>
            <person name="Kenton S.M."/>
            <person name="Kim D.J."/>
            <person name="Klee K."/>
            <person name="Lai H."/>
            <person name="Lang C."/>
            <person name="Lin S."/>
            <person name="Macmil S.L."/>
            <person name="Magdelenat G."/>
            <person name="Matthews L."/>
            <person name="McCorrison J."/>
            <person name="Monaghan E.L."/>
            <person name="Mun J.H."/>
            <person name="Najar F.Z."/>
            <person name="Nicholson C."/>
            <person name="Noirot C."/>
            <person name="O'Bleness M."/>
            <person name="Paule C.R."/>
            <person name="Poulain J."/>
            <person name="Prion F."/>
            <person name="Qin B."/>
            <person name="Qu C."/>
            <person name="Retzel E.F."/>
            <person name="Riddle C."/>
            <person name="Sallet E."/>
            <person name="Samain S."/>
            <person name="Samson N."/>
            <person name="Sanders I."/>
            <person name="Saurat O."/>
            <person name="Scarpelli C."/>
            <person name="Schiex T."/>
            <person name="Segurens B."/>
            <person name="Severin A.J."/>
            <person name="Sherrier D.J."/>
            <person name="Shi R."/>
            <person name="Sims S."/>
            <person name="Singer S.R."/>
            <person name="Sinharoy S."/>
            <person name="Sterck L."/>
            <person name="Viollet A."/>
            <person name="Wang B.B."/>
            <person name="Wang K."/>
            <person name="Wang M."/>
            <person name="Wang X."/>
            <person name="Warfsmann J."/>
            <person name="Weissenbach J."/>
            <person name="White D.D."/>
            <person name="White J.D."/>
            <person name="Wiley G.B."/>
            <person name="Wincker P."/>
            <person name="Xing Y."/>
            <person name="Yang L."/>
            <person name="Yao Z."/>
            <person name="Ying F."/>
            <person name="Zhai J."/>
            <person name="Zhou L."/>
            <person name="Zuber A."/>
            <person name="Denarie J."/>
            <person name="Dixon R.A."/>
            <person name="May G.D."/>
            <person name="Schwartz D.C."/>
            <person name="Rogers J."/>
            <person name="Quetier F."/>
            <person name="Town C.D."/>
            <person name="Roe B.A."/>
        </authorList>
    </citation>
    <scope>NUCLEOTIDE SEQUENCE [LARGE SCALE GENOMIC DNA]</scope>
    <source>
        <strain evidence="1">A17</strain>
        <strain evidence="2 3">cv. Jemalong A17</strain>
    </source>
</reference>
<sequence length="71" mass="7570">MGMLLGPTPLNGIRIRSTGTRCSYVFHGKATLKDGEKLASVYGVEVPEICKSAHANIPRLIKVTLVGACTK</sequence>
<keyword evidence="3" id="KW-1185">Reference proteome</keyword>
<dbReference type="Proteomes" id="UP000002051">
    <property type="component" value="Unassembled WGS sequence"/>
</dbReference>
<gene>
    <name evidence="1" type="ordered locus">MTR_1g025360</name>
</gene>
<dbReference type="HOGENOM" id="CLU_2743749_0_0_1"/>
<dbReference type="PaxDb" id="3880-AES59749"/>
<name>G7I7P7_MEDTR</name>
<evidence type="ECO:0000313" key="3">
    <source>
        <dbReference type="Proteomes" id="UP000002051"/>
    </source>
</evidence>
<reference evidence="1 3" key="2">
    <citation type="journal article" date="2014" name="BMC Genomics">
        <title>An improved genome release (version Mt4.0) for the model legume Medicago truncatula.</title>
        <authorList>
            <person name="Tang H."/>
            <person name="Krishnakumar V."/>
            <person name="Bidwell S."/>
            <person name="Rosen B."/>
            <person name="Chan A."/>
            <person name="Zhou S."/>
            <person name="Gentzbittel L."/>
            <person name="Childs K.L."/>
            <person name="Yandell M."/>
            <person name="Gundlach H."/>
            <person name="Mayer K.F."/>
            <person name="Schwartz D.C."/>
            <person name="Town C.D."/>
        </authorList>
    </citation>
    <scope>GENOME REANNOTATION</scope>
    <source>
        <strain evidence="2 3">cv. Jemalong A17</strain>
    </source>
</reference>
<dbReference type="EMBL" id="CM001217">
    <property type="protein sequence ID" value="AES59749.1"/>
    <property type="molecule type" value="Genomic_DNA"/>
</dbReference>